<protein>
    <submittedName>
        <fullName evidence="2">Uncharacterized protein</fullName>
    </submittedName>
</protein>
<organism evidence="2">
    <name type="scientific">Bactrocera dorsalis</name>
    <name type="common">Oriental fruit fly</name>
    <name type="synonym">Dacus dorsalis</name>
    <dbReference type="NCBI Taxonomy" id="27457"/>
    <lineage>
        <taxon>Eukaryota</taxon>
        <taxon>Metazoa</taxon>
        <taxon>Ecdysozoa</taxon>
        <taxon>Arthropoda</taxon>
        <taxon>Hexapoda</taxon>
        <taxon>Insecta</taxon>
        <taxon>Pterygota</taxon>
        <taxon>Neoptera</taxon>
        <taxon>Endopterygota</taxon>
        <taxon>Diptera</taxon>
        <taxon>Brachycera</taxon>
        <taxon>Muscomorpha</taxon>
        <taxon>Tephritoidea</taxon>
        <taxon>Tephritidae</taxon>
        <taxon>Bactrocera</taxon>
        <taxon>Bactrocera</taxon>
    </lineage>
</organism>
<evidence type="ECO:0000256" key="1">
    <source>
        <dbReference type="SAM" id="MobiDB-lite"/>
    </source>
</evidence>
<reference evidence="2" key="1">
    <citation type="journal article" date="2014" name="BMC Genomics">
        <title>Characterizing the developmental transcriptome of the oriental fruit fly, Bactrocera dorsalis (Diptera: Tephritidae) through comparative genomic analysis with Drosophila melanogaster utilizing modENCODE datasets.</title>
        <authorList>
            <person name="Geib S.M."/>
            <person name="Calla B."/>
            <person name="Hall B."/>
            <person name="Hou S."/>
            <person name="Manoukis N.C."/>
        </authorList>
    </citation>
    <scope>NUCLEOTIDE SEQUENCE</scope>
    <source>
        <strain evidence="2">Punador</strain>
    </source>
</reference>
<feature type="compositionally biased region" description="Low complexity" evidence="1">
    <location>
        <begin position="126"/>
        <end position="138"/>
    </location>
</feature>
<feature type="region of interest" description="Disordered" evidence="1">
    <location>
        <begin position="24"/>
        <end position="362"/>
    </location>
</feature>
<evidence type="ECO:0000313" key="2">
    <source>
        <dbReference type="EMBL" id="JAC53261.1"/>
    </source>
</evidence>
<dbReference type="InterPro" id="IPR031945">
    <property type="entry name" value="DUF4775"/>
</dbReference>
<dbReference type="OrthoDB" id="8040422at2759"/>
<sequence>MSEVANNSEIQQNTVPVEQTIVETGETVSANAPTSTEAEISTATEKQVVNDSIEAECASGDAGTSAVEATKPTESSPKVESKKTPVKRTPSKRMSFIERAQKESEELVKNMGGSLELDGGRRTRSSTRGTPTRSSAASTPPPAKKARTSPANASSTPSRGRGRGRKIETSEESEDAKEVAEPKAIKTPEKSKSPKKKQASADKHNNTSKDSAEPEPVAELSVSVEVPEKATENKKEDAVEALSSAEPSEEQTDGKIESETIAEDQQSKDQDVNDAEAGQEISAIPNDSETPMDTSEPVAAEDPIDAAADSEPIKPKETADVEIVPEETTESTTEETATAMEAKDLPSEAMEVDSNSKSSDVELIESTPAAIEPTTNAEESSAPLDEAKISQETVTVEEDTIVQEPVVKPNDVEDVVVVNAEVAPQAPVACEVGSLAPNTNALTANNEACANNVKEDVAVETPATVEVENSPIEVNANNDDGVKPENELCVPKVVSPSINNANTDSTVATIL</sequence>
<dbReference type="Pfam" id="PF16001">
    <property type="entry name" value="DUF4775"/>
    <property type="match status" value="1"/>
</dbReference>
<feature type="compositionally biased region" description="Basic and acidic residues" evidence="1">
    <location>
        <begin position="226"/>
        <end position="238"/>
    </location>
</feature>
<feature type="compositionally biased region" description="Basic and acidic residues" evidence="1">
    <location>
        <begin position="176"/>
        <end position="192"/>
    </location>
</feature>
<accession>A0A034WCI3</accession>
<proteinExistence type="predicted"/>
<feature type="compositionally biased region" description="Polar residues" evidence="1">
    <location>
        <begin position="149"/>
        <end position="158"/>
    </location>
</feature>
<dbReference type="AlphaFoldDB" id="A0A034WCI3"/>
<feature type="compositionally biased region" description="Acidic residues" evidence="1">
    <location>
        <begin position="323"/>
        <end position="333"/>
    </location>
</feature>
<name>A0A034WCI3_BACDO</name>
<feature type="compositionally biased region" description="Low complexity" evidence="1">
    <location>
        <begin position="34"/>
        <end position="45"/>
    </location>
</feature>
<dbReference type="EMBL" id="GAKP01005691">
    <property type="protein sequence ID" value="JAC53261.1"/>
    <property type="molecule type" value="Transcribed_RNA"/>
</dbReference>
<feature type="compositionally biased region" description="Basic and acidic residues" evidence="1">
    <location>
        <begin position="199"/>
        <end position="212"/>
    </location>
</feature>
<feature type="compositionally biased region" description="Basic and acidic residues" evidence="1">
    <location>
        <begin position="95"/>
        <end position="108"/>
    </location>
</feature>